<proteinExistence type="predicted"/>
<sequence>MVILPLMSQVKRNPLTLTSGGVNKQFTVKAVLGDDGGTPLILHPCIDGPVNEIAVYYEKDRTNLICAISNGSHYYYWKGDDRCRYRYRYHGYKNDSVGSKNAHLMVVKATPEV</sequence>
<dbReference type="AlphaFoldDB" id="L0AWH4"/>
<dbReference type="VEuPathDB" id="PiroplasmaDB:BEWA_024570"/>
<name>L0AWH4_THEEQ</name>
<dbReference type="EMBL" id="CP001669">
    <property type="protein sequence ID" value="AFZ79608.1"/>
    <property type="molecule type" value="Genomic_DNA"/>
</dbReference>
<reference evidence="1 2" key="1">
    <citation type="journal article" date="2012" name="BMC Genomics">
        <title>Comparative genomic analysis and phylogenetic position of Theileria equi.</title>
        <authorList>
            <person name="Kappmeyer L.S."/>
            <person name="Thiagarajan M."/>
            <person name="Herndon D.R."/>
            <person name="Ramsay J.D."/>
            <person name="Caler E."/>
            <person name="Djikeng A."/>
            <person name="Gillespie J.J."/>
            <person name="Lau A.O."/>
            <person name="Roalson E.H."/>
            <person name="Silva J.C."/>
            <person name="Silva M.G."/>
            <person name="Suarez C.E."/>
            <person name="Ueti M.W."/>
            <person name="Nene V.M."/>
            <person name="Mealey R.H."/>
            <person name="Knowles D.P."/>
            <person name="Brayton K.A."/>
        </authorList>
    </citation>
    <scope>NUCLEOTIDE SEQUENCE [LARGE SCALE GENOMIC DNA]</scope>
    <source>
        <strain evidence="1 2">WA</strain>
    </source>
</reference>
<protein>
    <submittedName>
        <fullName evidence="1">Uncharacterized protein</fullName>
    </submittedName>
</protein>
<evidence type="ECO:0000313" key="1">
    <source>
        <dbReference type="EMBL" id="AFZ79608.1"/>
    </source>
</evidence>
<accession>L0AWH4</accession>
<keyword evidence="2" id="KW-1185">Reference proteome</keyword>
<dbReference type="GeneID" id="15806212"/>
<dbReference type="Proteomes" id="UP000031512">
    <property type="component" value="Chromosome 1"/>
</dbReference>
<evidence type="ECO:0000313" key="2">
    <source>
        <dbReference type="Proteomes" id="UP000031512"/>
    </source>
</evidence>
<organism evidence="1 2">
    <name type="scientific">Theileria equi strain WA</name>
    <dbReference type="NCBI Taxonomy" id="1537102"/>
    <lineage>
        <taxon>Eukaryota</taxon>
        <taxon>Sar</taxon>
        <taxon>Alveolata</taxon>
        <taxon>Apicomplexa</taxon>
        <taxon>Aconoidasida</taxon>
        <taxon>Piroplasmida</taxon>
        <taxon>Theileriidae</taxon>
        <taxon>Theileria</taxon>
    </lineage>
</organism>
<dbReference type="KEGG" id="beq:BEWA_024570"/>
<gene>
    <name evidence="1" type="ORF">BEWA_024570</name>
</gene>
<dbReference type="RefSeq" id="XP_004829274.1">
    <property type="nucleotide sequence ID" value="XM_004829217.1"/>
</dbReference>